<dbReference type="PROSITE" id="PS51060">
    <property type="entry name" value="PARP_ALPHA_HD"/>
    <property type="match status" value="1"/>
</dbReference>
<dbReference type="InterPro" id="IPR050800">
    <property type="entry name" value="ARTD/PARP"/>
</dbReference>
<dbReference type="Proteomes" id="UP001583186">
    <property type="component" value="Unassembled WGS sequence"/>
</dbReference>
<name>A0ABR3Z8N4_9PEZI</name>
<protein>
    <recommendedName>
        <fullName evidence="9">Poly [ADP-ribose] polymerase</fullName>
        <shortName evidence="9">PARP</shortName>
        <ecNumber evidence="9">2.4.2.-</ecNumber>
    </recommendedName>
</protein>
<feature type="domain" description="PARP alpha-helical" evidence="13">
    <location>
        <begin position="342"/>
        <end position="468"/>
    </location>
</feature>
<dbReference type="Pfam" id="PF00533">
    <property type="entry name" value="BRCT"/>
    <property type="match status" value="1"/>
</dbReference>
<comment type="subcellular location">
    <subcellularLocation>
        <location evidence="1">Nucleus</location>
    </subcellularLocation>
</comment>
<keyword evidence="5 9" id="KW-0520">NAD</keyword>
<keyword evidence="3 9" id="KW-0808">Transferase</keyword>
<evidence type="ECO:0000256" key="6">
    <source>
        <dbReference type="ARBA" id="ARBA00023242"/>
    </source>
</evidence>
<dbReference type="SMART" id="SM00292">
    <property type="entry name" value="BRCT"/>
    <property type="match status" value="1"/>
</dbReference>
<evidence type="ECO:0000256" key="8">
    <source>
        <dbReference type="ARBA" id="ARBA00033987"/>
    </source>
</evidence>
<dbReference type="EC" id="2.4.2.-" evidence="9"/>
<dbReference type="InterPro" id="IPR036930">
    <property type="entry name" value="WGR_dom_sf"/>
</dbReference>
<dbReference type="Pfam" id="PF02877">
    <property type="entry name" value="PARP_reg"/>
    <property type="match status" value="1"/>
</dbReference>
<dbReference type="SUPFAM" id="SSF47587">
    <property type="entry name" value="Domain of poly(ADP-ribose) polymerase"/>
    <property type="match status" value="1"/>
</dbReference>
<dbReference type="Pfam" id="PF00644">
    <property type="entry name" value="PARP"/>
    <property type="match status" value="1"/>
</dbReference>
<dbReference type="PROSITE" id="PS51977">
    <property type="entry name" value="WGR"/>
    <property type="match status" value="1"/>
</dbReference>
<keyword evidence="16" id="KW-1185">Reference proteome</keyword>
<feature type="compositionally biased region" description="Acidic residues" evidence="10">
    <location>
        <begin position="313"/>
        <end position="323"/>
    </location>
</feature>
<dbReference type="CDD" id="cd07997">
    <property type="entry name" value="WGR_PARP"/>
    <property type="match status" value="1"/>
</dbReference>
<evidence type="ECO:0000256" key="1">
    <source>
        <dbReference type="ARBA" id="ARBA00004123"/>
    </source>
</evidence>
<feature type="domain" description="BRCT" evidence="11">
    <location>
        <begin position="16"/>
        <end position="109"/>
    </location>
</feature>
<organism evidence="15 16">
    <name type="scientific">Sporothrix stenoceras</name>
    <dbReference type="NCBI Taxonomy" id="5173"/>
    <lineage>
        <taxon>Eukaryota</taxon>
        <taxon>Fungi</taxon>
        <taxon>Dikarya</taxon>
        <taxon>Ascomycota</taxon>
        <taxon>Pezizomycotina</taxon>
        <taxon>Sordariomycetes</taxon>
        <taxon>Sordariomycetidae</taxon>
        <taxon>Ophiostomatales</taxon>
        <taxon>Ophiostomataceae</taxon>
        <taxon>Sporothrix</taxon>
    </lineage>
</organism>
<dbReference type="SUPFAM" id="SSF142921">
    <property type="entry name" value="WGR domain-like"/>
    <property type="match status" value="1"/>
</dbReference>
<dbReference type="InterPro" id="IPR012317">
    <property type="entry name" value="Poly(ADP-ribose)pol_cat_dom"/>
</dbReference>
<evidence type="ECO:0000256" key="5">
    <source>
        <dbReference type="ARBA" id="ARBA00023027"/>
    </source>
</evidence>
<evidence type="ECO:0000259" key="13">
    <source>
        <dbReference type="PROSITE" id="PS51060"/>
    </source>
</evidence>
<accession>A0ABR3Z8N4</accession>
<dbReference type="InterPro" id="IPR004102">
    <property type="entry name" value="Poly(ADP-ribose)pol_reg_dom"/>
</dbReference>
<dbReference type="SUPFAM" id="SSF56399">
    <property type="entry name" value="ADP-ribosylation"/>
    <property type="match status" value="1"/>
</dbReference>
<evidence type="ECO:0000313" key="15">
    <source>
        <dbReference type="EMBL" id="KAL1897016.1"/>
    </source>
</evidence>
<dbReference type="PANTHER" id="PTHR10459:SF60">
    <property type="entry name" value="POLY [ADP-RIBOSE] POLYMERASE 2"/>
    <property type="match status" value="1"/>
</dbReference>
<keyword evidence="6" id="KW-0539">Nucleus</keyword>
<feature type="domain" description="PARP catalytic" evidence="12">
    <location>
        <begin position="481"/>
        <end position="717"/>
    </location>
</feature>
<evidence type="ECO:0000259" key="14">
    <source>
        <dbReference type="PROSITE" id="PS51977"/>
    </source>
</evidence>
<evidence type="ECO:0000256" key="10">
    <source>
        <dbReference type="SAM" id="MobiDB-lite"/>
    </source>
</evidence>
<dbReference type="Gene3D" id="2.20.140.10">
    <property type="entry name" value="WGR domain"/>
    <property type="match status" value="1"/>
</dbReference>
<evidence type="ECO:0000256" key="4">
    <source>
        <dbReference type="ARBA" id="ARBA00022695"/>
    </source>
</evidence>
<dbReference type="SMART" id="SM00773">
    <property type="entry name" value="WGR"/>
    <property type="match status" value="1"/>
</dbReference>
<evidence type="ECO:0000256" key="9">
    <source>
        <dbReference type="RuleBase" id="RU362114"/>
    </source>
</evidence>
<comment type="catalytic activity">
    <reaction evidence="8">
        <text>NAD(+) + (ADP-D-ribosyl)n-acceptor = nicotinamide + (ADP-D-ribosyl)n+1-acceptor + H(+).</text>
        <dbReference type="EC" id="2.4.2.30"/>
    </reaction>
</comment>
<dbReference type="Gene3D" id="3.90.228.10">
    <property type="match status" value="1"/>
</dbReference>
<evidence type="ECO:0000313" key="16">
    <source>
        <dbReference type="Proteomes" id="UP001583186"/>
    </source>
</evidence>
<feature type="domain" description="WGR" evidence="14">
    <location>
        <begin position="208"/>
        <end position="303"/>
    </location>
</feature>
<comment type="similarity">
    <text evidence="7">Belongs to the ARTD/PARP family.</text>
</comment>
<dbReference type="InterPro" id="IPR008893">
    <property type="entry name" value="WGR_domain"/>
</dbReference>
<dbReference type="Gene3D" id="3.40.50.10190">
    <property type="entry name" value="BRCT domain"/>
    <property type="match status" value="1"/>
</dbReference>
<feature type="compositionally biased region" description="Basic and acidic residues" evidence="10">
    <location>
        <begin position="324"/>
        <end position="339"/>
    </location>
</feature>
<evidence type="ECO:0000256" key="2">
    <source>
        <dbReference type="ARBA" id="ARBA00022676"/>
    </source>
</evidence>
<dbReference type="Pfam" id="PF05406">
    <property type="entry name" value="WGR"/>
    <property type="match status" value="1"/>
</dbReference>
<dbReference type="InterPro" id="IPR036420">
    <property type="entry name" value="BRCT_dom_sf"/>
</dbReference>
<keyword evidence="2 9" id="KW-0328">Glycosyltransferase</keyword>
<dbReference type="EMBL" id="JAWCUI010000020">
    <property type="protein sequence ID" value="KAL1897016.1"/>
    <property type="molecule type" value="Genomic_DNA"/>
</dbReference>
<proteinExistence type="inferred from homology"/>
<dbReference type="PROSITE" id="PS51059">
    <property type="entry name" value="PARP_CATALYTIC"/>
    <property type="match status" value="1"/>
</dbReference>
<gene>
    <name evidence="15" type="ORF">Sste5346_004219</name>
</gene>
<evidence type="ECO:0000256" key="7">
    <source>
        <dbReference type="ARBA" id="ARBA00024347"/>
    </source>
</evidence>
<evidence type="ECO:0000259" key="11">
    <source>
        <dbReference type="PROSITE" id="PS50172"/>
    </source>
</evidence>
<keyword evidence="4" id="KW-0548">Nucleotidyltransferase</keyword>
<evidence type="ECO:0000256" key="3">
    <source>
        <dbReference type="ARBA" id="ARBA00022679"/>
    </source>
</evidence>
<dbReference type="Gene3D" id="1.20.142.10">
    <property type="entry name" value="Poly(ADP-ribose) polymerase, regulatory domain"/>
    <property type="match status" value="1"/>
</dbReference>
<sequence>MPPRRRAAAKAATPPAAMLPLVGCKIALCGVFPKLSQSVLRDHIEELGGTPLDSVTSDATQLVVTPANYKRPTAKVMAAKKLDIPIVNVQWLLDCVSDNAMQSETNYLLDKPATPAAAPAPAAAAASAPASPPGPAPAVAAPPATKGRKRAAPAAAAATAAPASLPVAAAPDAKRQKKYTKASAKAAAAATPAPKMHVPVDECCPMPNVNVYIADDGTVWDASLNQTNSGNNNNKFYRIQILKTSAGKYHTWTRWGRVGERGQSAMLGGGTLEDAEKSFNKKFRDKSGLDWERRSGDPCPGKYAYVERSYQPDTDDEAEDSNEDDPRAEFKKEDDEEVKIPDCKLAPPVQSLMELIFNRQFFANTMVDLNYDANKLPLGKLSKTTITRGFQALKNLAALMDDNSLAMSEYHMNYPNAVESLSNLYYSVIPHAFGRNRPPIISDNTRLKKEIELLESLSDMKDAELLMKVDKARSTEDRSIHPADKQYQNLGMEEVTPLDHKSEEFAELANYLNSSKGQTHHVNYKIQDIFRIERRGEKDRFDACNLGSAAAKDNDTRLLWHGSRVTNFGGILGQGLRIAPPEAPVSGYMFGKGIYLADMSSKSAGYCASGISNGTGLLLLCEAKLGDPMQKLTQASYSAGDDAKAQGLYSTLGQGRTAPPAWKDASAVHKDLAGVQMPDVSSPPTDTNVPNAGLYYNEYIVYDVNQVRLRYLFRVKM</sequence>
<dbReference type="CDD" id="cd01437">
    <property type="entry name" value="parp_like"/>
    <property type="match status" value="1"/>
</dbReference>
<comment type="caution">
    <text evidence="15">The sequence shown here is derived from an EMBL/GenBank/DDBJ whole genome shotgun (WGS) entry which is preliminary data.</text>
</comment>
<dbReference type="InterPro" id="IPR036616">
    <property type="entry name" value="Poly(ADP-ribose)pol_reg_dom_sf"/>
</dbReference>
<feature type="region of interest" description="Disordered" evidence="10">
    <location>
        <begin position="124"/>
        <end position="157"/>
    </location>
</feature>
<dbReference type="InterPro" id="IPR001357">
    <property type="entry name" value="BRCT_dom"/>
</dbReference>
<evidence type="ECO:0000259" key="12">
    <source>
        <dbReference type="PROSITE" id="PS51059"/>
    </source>
</evidence>
<feature type="region of interest" description="Disordered" evidence="10">
    <location>
        <begin position="311"/>
        <end position="339"/>
    </location>
</feature>
<dbReference type="PROSITE" id="PS50172">
    <property type="entry name" value="BRCT"/>
    <property type="match status" value="1"/>
</dbReference>
<dbReference type="SUPFAM" id="SSF52113">
    <property type="entry name" value="BRCT domain"/>
    <property type="match status" value="1"/>
</dbReference>
<dbReference type="PANTHER" id="PTHR10459">
    <property type="entry name" value="DNA LIGASE"/>
    <property type="match status" value="1"/>
</dbReference>
<reference evidence="15 16" key="1">
    <citation type="journal article" date="2024" name="IMA Fungus">
        <title>IMA Genome - F19 : A genome assembly and annotation guide to empower mycologists, including annotated draft genome sequences of Ceratocystis pirilliformis, Diaporthe australafricana, Fusarium ophioides, Paecilomyces lecythidis, and Sporothrix stenoceras.</title>
        <authorList>
            <person name="Aylward J."/>
            <person name="Wilson A.M."/>
            <person name="Visagie C.M."/>
            <person name="Spraker J."/>
            <person name="Barnes I."/>
            <person name="Buitendag C."/>
            <person name="Ceriani C."/>
            <person name="Del Mar Angel L."/>
            <person name="du Plessis D."/>
            <person name="Fuchs T."/>
            <person name="Gasser K."/>
            <person name="Kramer D."/>
            <person name="Li W."/>
            <person name="Munsamy K."/>
            <person name="Piso A."/>
            <person name="Price J.L."/>
            <person name="Sonnekus B."/>
            <person name="Thomas C."/>
            <person name="van der Nest A."/>
            <person name="van Dijk A."/>
            <person name="van Heerden A."/>
            <person name="van Vuuren N."/>
            <person name="Yilmaz N."/>
            <person name="Duong T.A."/>
            <person name="van der Merwe N.A."/>
            <person name="Wingfield M.J."/>
            <person name="Wingfield B.D."/>
        </authorList>
    </citation>
    <scope>NUCLEOTIDE SEQUENCE [LARGE SCALE GENOMIC DNA]</scope>
    <source>
        <strain evidence="15 16">CMW 5346</strain>
    </source>
</reference>